<organism evidence="2 3">
    <name type="scientific">Pseudomonas syringae</name>
    <dbReference type="NCBI Taxonomy" id="317"/>
    <lineage>
        <taxon>Bacteria</taxon>
        <taxon>Pseudomonadati</taxon>
        <taxon>Pseudomonadota</taxon>
        <taxon>Gammaproteobacteria</taxon>
        <taxon>Pseudomonadales</taxon>
        <taxon>Pseudomonadaceae</taxon>
        <taxon>Pseudomonas</taxon>
    </lineage>
</organism>
<evidence type="ECO:0000259" key="1">
    <source>
        <dbReference type="Pfam" id="PF00350"/>
    </source>
</evidence>
<comment type="caution">
    <text evidence="2">The sequence shown here is derived from an EMBL/GenBank/DDBJ whole genome shotgun (WGS) entry which is preliminary data.</text>
</comment>
<sequence length="587" mass="64632">MSTVTRDELMHVFQQLQGQFSSQKQNLADAQQRFDELRTGFVENMLQHTERMVSTVSKGNPLKEGAAQLAGRLTDQFSVWEERAKVRSAGAQFREDYNDSLLVFVYGKVKSGKSSLGNYVAWGHSEPTTQLKDQVALKPVYFSHERTNVASGDQEGEAFRSKQFRVGATEATSSIQGFKLPGFTWVDSPGLHSTNAANGDLARRYVDQADLILYTMNSQAVGRNSDMGEVSTLLSGQRSLMILLTGSDITEEDEDDDGEVITEVLMKSKETQHIQINEVTGNLVAMQHDAAEKIRILPMSTRFAERHPSHLQESGLGTLFQTLKSLSQSQGLKLKLTTPLNNLRKAVGETSVDLSLIKELTESFERQIQDQEQSVERELRTLGQKGTTQLRSFVNGLFNGPRPADVQALLREQLSKVLGELTSEAMKAIGETQQNALQRAFDTSRLGAIPEYREVTVEKEYMSGTRSSTKTAWGTGGAILGGTIGFFLGGPAGAAAGASLGSAASMIGRSAEAIFAKHNVVVGDNLEEQRQIAIERYANALPAYLNEQVRGIYNPLRDSMLEYCQVLTIEMERLRQALNTLETSTAQ</sequence>
<dbReference type="PATRIC" id="fig|317.174.peg.5945"/>
<dbReference type="SUPFAM" id="SSF52540">
    <property type="entry name" value="P-loop containing nucleoside triphosphate hydrolases"/>
    <property type="match status" value="1"/>
</dbReference>
<dbReference type="AlphaFoldDB" id="A0A085UMU3"/>
<proteinExistence type="predicted"/>
<reference evidence="2 3" key="1">
    <citation type="submission" date="2014-07" db="EMBL/GenBank/DDBJ databases">
        <title>Draft Genome Sequences of Environmental Pseudomonas syringae strains.</title>
        <authorList>
            <person name="Baltrus D.A."/>
            <person name="Berge O."/>
            <person name="Morris C."/>
        </authorList>
    </citation>
    <scope>NUCLEOTIDE SEQUENCE [LARGE SCALE GENOMIC DNA]</scope>
    <source>
        <strain evidence="2 3">CEB003</strain>
    </source>
</reference>
<dbReference type="EMBL" id="JPQT01000163">
    <property type="protein sequence ID" value="KFE44506.1"/>
    <property type="molecule type" value="Genomic_DNA"/>
</dbReference>
<name>A0A085UMU3_PSESX</name>
<dbReference type="InterPro" id="IPR045063">
    <property type="entry name" value="Dynamin_N"/>
</dbReference>
<dbReference type="Gene3D" id="3.40.50.300">
    <property type="entry name" value="P-loop containing nucleotide triphosphate hydrolases"/>
    <property type="match status" value="1"/>
</dbReference>
<dbReference type="InterPro" id="IPR027417">
    <property type="entry name" value="P-loop_NTPase"/>
</dbReference>
<accession>A0A085UMU3</accession>
<evidence type="ECO:0000313" key="3">
    <source>
        <dbReference type="Proteomes" id="UP000028643"/>
    </source>
</evidence>
<dbReference type="Pfam" id="PF00350">
    <property type="entry name" value="Dynamin_N"/>
    <property type="match status" value="1"/>
</dbReference>
<gene>
    <name evidence="2" type="ORF">IV02_29125</name>
</gene>
<feature type="domain" description="Dynamin N-terminal" evidence="1">
    <location>
        <begin position="151"/>
        <end position="242"/>
    </location>
</feature>
<evidence type="ECO:0000313" key="2">
    <source>
        <dbReference type="EMBL" id="KFE44506.1"/>
    </source>
</evidence>
<protein>
    <submittedName>
        <fullName evidence="2">Dynamin</fullName>
    </submittedName>
</protein>
<dbReference type="RefSeq" id="WP_047579478.1">
    <property type="nucleotide sequence ID" value="NZ_JPQT01000163.1"/>
</dbReference>
<dbReference type="Proteomes" id="UP000028643">
    <property type="component" value="Unassembled WGS sequence"/>
</dbReference>